<feature type="binding site" evidence="10">
    <location>
        <position position="74"/>
    </location>
    <ligand>
        <name>Na(+)</name>
        <dbReference type="ChEBI" id="CHEBI:29101"/>
        <note>structural</note>
    </ligand>
</feature>
<name>A0ABW2PTH7_9BACL</name>
<evidence type="ECO:0000256" key="5">
    <source>
        <dbReference type="ARBA" id="ARBA00023136"/>
    </source>
</evidence>
<feature type="transmembrane region" description="Helical" evidence="10">
    <location>
        <begin position="64"/>
        <end position="83"/>
    </location>
</feature>
<keyword evidence="4 10" id="KW-1133">Transmembrane helix</keyword>
<keyword evidence="2 10" id="KW-1003">Cell membrane</keyword>
<comment type="similarity">
    <text evidence="7 10">Belongs to the fluoride channel Fluc/FEX (TC 1.A.43) family.</text>
</comment>
<evidence type="ECO:0000256" key="4">
    <source>
        <dbReference type="ARBA" id="ARBA00022989"/>
    </source>
</evidence>
<keyword evidence="10" id="KW-0479">Metal-binding</keyword>
<evidence type="ECO:0000256" key="7">
    <source>
        <dbReference type="ARBA" id="ARBA00035120"/>
    </source>
</evidence>
<feature type="binding site" evidence="10">
    <location>
        <position position="77"/>
    </location>
    <ligand>
        <name>Na(+)</name>
        <dbReference type="ChEBI" id="CHEBI:29101"/>
        <note>structural</note>
    </ligand>
</feature>
<feature type="transmembrane region" description="Helical" evidence="10">
    <location>
        <begin position="95"/>
        <end position="117"/>
    </location>
</feature>
<dbReference type="Pfam" id="PF02537">
    <property type="entry name" value="CRCB"/>
    <property type="match status" value="1"/>
</dbReference>
<evidence type="ECO:0000256" key="3">
    <source>
        <dbReference type="ARBA" id="ARBA00022692"/>
    </source>
</evidence>
<evidence type="ECO:0000313" key="11">
    <source>
        <dbReference type="EMBL" id="MFC7392726.1"/>
    </source>
</evidence>
<evidence type="ECO:0000313" key="12">
    <source>
        <dbReference type="Proteomes" id="UP001596505"/>
    </source>
</evidence>
<evidence type="ECO:0000256" key="1">
    <source>
        <dbReference type="ARBA" id="ARBA00004651"/>
    </source>
</evidence>
<sequence length="131" mass="13936">MVYWFVGVGGIIGALLRYGVSHLFSGVWTGAFPFATLVTNLIGSFVLGWLTTYLSKNKRVPAELFTGLGTGMIGSFTTFSTFSVDTVKLLNASHIGLAFIYVVISLFGGLVLSYAGYKVGDQMFQKAGGAS</sequence>
<dbReference type="InterPro" id="IPR003691">
    <property type="entry name" value="FluC"/>
</dbReference>
<keyword evidence="6 10" id="KW-0407">Ion channel</keyword>
<comment type="activity regulation">
    <text evidence="10">Na(+) is not transported, but it plays an essential structural role and its presence is essential for fluoride channel function.</text>
</comment>
<comment type="catalytic activity">
    <reaction evidence="8">
        <text>fluoride(in) = fluoride(out)</text>
        <dbReference type="Rhea" id="RHEA:76159"/>
        <dbReference type="ChEBI" id="CHEBI:17051"/>
    </reaction>
    <physiologicalReaction direction="left-to-right" evidence="8">
        <dbReference type="Rhea" id="RHEA:76160"/>
    </physiologicalReaction>
</comment>
<dbReference type="NCBIfam" id="TIGR00494">
    <property type="entry name" value="crcB"/>
    <property type="match status" value="1"/>
</dbReference>
<reference evidence="12" key="1">
    <citation type="journal article" date="2019" name="Int. J. Syst. Evol. Microbiol.">
        <title>The Global Catalogue of Microorganisms (GCM) 10K type strain sequencing project: providing services to taxonomists for standard genome sequencing and annotation.</title>
        <authorList>
            <consortium name="The Broad Institute Genomics Platform"/>
            <consortium name="The Broad Institute Genome Sequencing Center for Infectious Disease"/>
            <person name="Wu L."/>
            <person name="Ma J."/>
        </authorList>
    </citation>
    <scope>NUCLEOTIDE SEQUENCE [LARGE SCALE GENOMIC DNA]</scope>
    <source>
        <strain evidence="12">CGMCC 1.16305</strain>
    </source>
</reference>
<dbReference type="EMBL" id="JBHTCO010000005">
    <property type="protein sequence ID" value="MFC7392726.1"/>
    <property type="molecule type" value="Genomic_DNA"/>
</dbReference>
<evidence type="ECO:0000256" key="8">
    <source>
        <dbReference type="ARBA" id="ARBA00035585"/>
    </source>
</evidence>
<evidence type="ECO:0000256" key="2">
    <source>
        <dbReference type="ARBA" id="ARBA00022475"/>
    </source>
</evidence>
<keyword evidence="10" id="KW-0406">Ion transport</keyword>
<dbReference type="RefSeq" id="WP_380965140.1">
    <property type="nucleotide sequence ID" value="NZ_JBHTCO010000005.1"/>
</dbReference>
<comment type="function">
    <text evidence="9 10">Fluoride-specific ion channel. Important for reducing fluoride concentration in the cell, thus reducing its toxicity.</text>
</comment>
<gene>
    <name evidence="10 11" type="primary">crcB</name>
    <name evidence="10" type="synonym">fluC</name>
    <name evidence="11" type="ORF">ACFQRG_06975</name>
</gene>
<keyword evidence="5 10" id="KW-0472">Membrane</keyword>
<accession>A0ABW2PTH7</accession>
<comment type="caution">
    <text evidence="11">The sequence shown here is derived from an EMBL/GenBank/DDBJ whole genome shotgun (WGS) entry which is preliminary data.</text>
</comment>
<protein>
    <recommendedName>
        <fullName evidence="10">Fluoride-specific ion channel FluC</fullName>
    </recommendedName>
</protein>
<organism evidence="11 12">
    <name type="scientific">Scopulibacillus cellulosilyticus</name>
    <dbReference type="NCBI Taxonomy" id="2665665"/>
    <lineage>
        <taxon>Bacteria</taxon>
        <taxon>Bacillati</taxon>
        <taxon>Bacillota</taxon>
        <taxon>Bacilli</taxon>
        <taxon>Bacillales</taxon>
        <taxon>Sporolactobacillaceae</taxon>
        <taxon>Scopulibacillus</taxon>
    </lineage>
</organism>
<keyword evidence="10" id="KW-0915">Sodium</keyword>
<evidence type="ECO:0000256" key="9">
    <source>
        <dbReference type="ARBA" id="ARBA00049940"/>
    </source>
</evidence>
<evidence type="ECO:0000256" key="6">
    <source>
        <dbReference type="ARBA" id="ARBA00023303"/>
    </source>
</evidence>
<proteinExistence type="inferred from homology"/>
<feature type="transmembrane region" description="Helical" evidence="10">
    <location>
        <begin position="31"/>
        <end position="52"/>
    </location>
</feature>
<dbReference type="Proteomes" id="UP001596505">
    <property type="component" value="Unassembled WGS sequence"/>
</dbReference>
<dbReference type="PANTHER" id="PTHR28259:SF1">
    <property type="entry name" value="FLUORIDE EXPORT PROTEIN 1-RELATED"/>
    <property type="match status" value="1"/>
</dbReference>
<keyword evidence="12" id="KW-1185">Reference proteome</keyword>
<keyword evidence="10" id="KW-0813">Transport</keyword>
<keyword evidence="3 10" id="KW-0812">Transmembrane</keyword>
<comment type="subcellular location">
    <subcellularLocation>
        <location evidence="1 10">Cell membrane</location>
        <topology evidence="1 10">Multi-pass membrane protein</topology>
    </subcellularLocation>
</comment>
<dbReference type="PANTHER" id="PTHR28259">
    <property type="entry name" value="FLUORIDE EXPORT PROTEIN 1-RELATED"/>
    <property type="match status" value="1"/>
</dbReference>
<dbReference type="HAMAP" id="MF_00454">
    <property type="entry name" value="FluC"/>
    <property type="match status" value="1"/>
</dbReference>
<evidence type="ECO:0000256" key="10">
    <source>
        <dbReference type="HAMAP-Rule" id="MF_00454"/>
    </source>
</evidence>